<gene>
    <name evidence="3" type="ORF">CYCCA115_LOCUS10667</name>
</gene>
<feature type="compositionally biased region" description="Basic and acidic residues" evidence="1">
    <location>
        <begin position="188"/>
        <end position="199"/>
    </location>
</feature>
<reference evidence="3" key="1">
    <citation type="submission" date="2023-08" db="EMBL/GenBank/DDBJ databases">
        <authorList>
            <person name="Audoor S."/>
            <person name="Bilcke G."/>
        </authorList>
    </citation>
    <scope>NUCLEOTIDE SEQUENCE</scope>
</reference>
<feature type="compositionally biased region" description="Acidic residues" evidence="1">
    <location>
        <begin position="170"/>
        <end position="180"/>
    </location>
</feature>
<feature type="compositionally biased region" description="Basic and acidic residues" evidence="1">
    <location>
        <begin position="367"/>
        <end position="377"/>
    </location>
</feature>
<evidence type="ECO:0000256" key="1">
    <source>
        <dbReference type="SAM" id="MobiDB-lite"/>
    </source>
</evidence>
<feature type="compositionally biased region" description="Polar residues" evidence="1">
    <location>
        <begin position="28"/>
        <end position="41"/>
    </location>
</feature>
<feature type="compositionally biased region" description="Acidic residues" evidence="1">
    <location>
        <begin position="50"/>
        <end position="71"/>
    </location>
</feature>
<evidence type="ECO:0000313" key="3">
    <source>
        <dbReference type="EMBL" id="CAJ1946526.1"/>
    </source>
</evidence>
<dbReference type="EMBL" id="CAKOGP040001711">
    <property type="protein sequence ID" value="CAJ1946526.1"/>
    <property type="molecule type" value="Genomic_DNA"/>
</dbReference>
<comment type="caution">
    <text evidence="3">The sequence shown here is derived from an EMBL/GenBank/DDBJ whole genome shotgun (WGS) entry which is preliminary data.</text>
</comment>
<feature type="domain" description="WSC" evidence="2">
    <location>
        <begin position="1149"/>
        <end position="1252"/>
    </location>
</feature>
<keyword evidence="4" id="KW-1185">Reference proteome</keyword>
<name>A0AAD2FMS5_9STRA</name>
<sequence>MVDSDSEADWGNDAAAIGEVIADEAVENGSQLNTPMQSQFNSSSGKSDDSGSEWEEDFAGGDLKENDDEYGQEDRRKAYGRTRSMPTSHAVSMAGLDIAQDLLPADGHSHRRRRHDRRPKLRRSRSHSDDSWDDINVLTKDAHNAGDSNRFYQDKRKSRLPRTSVSSLSDSDDDWDDTVPIEDATNFGHDERRHRDKSNSSRQYRQSKSGRRSGSRDKRSKPSRRKSSERHRDMSLDSGTRRRSKEHVRFSAIVPSDKHETSIEQQVGMDESERLALYLNKAAKRIQIQFRLILKKREDLSDADSETESFEEPTAQETQDVEEQDIEHTITMASILIFSVAMMSKRWIIKCFEGCRGNQKRSGRRQNNRDHDGHDDPEMVNPDEIPVDGNPNIHGQGQGQGQGQTGPTGPSAPPGMESMASQAASSAAGGAASGASAGIAAGAAAASAAATSAAATSAMAAAGVAAGATQLAMVAIVGTTVVVASSIAASAGFSETVIATPRIPFQIVSTCGIESPVFHNGTIDLSFEGFERGFNAREQQLVETLVVDSYNLITRGTNQEVAGCADAYQREMQNSTMLDQVFNAGKDEDPSTLDVTFDSWVICNGCPDGLPMIGRYATDNGPSISRRLQSVEEVEVDLGLLDQLLKDVARKIVELADSGELAESFIPSKIGIKGQPLSSFIDSEGKDSTPMMLLNLPIGYEDPTSTNGREVIFPRTSACGSSNPEFYPGIWRISLQGVSRVIATGEIGVIEELMLGTFNYVAVGSTAQPHCDDSEFTYDFGMMEVALREIIARMVGLVNNDTLSASLLPNKVSILPPTQAGSNGNGGGQGTALEPLLNVPIIIETDENGDLLANVPKPSACGLLDPSFYPGELRMTFEGFERVFTEEEAALIEPIVLSSYNALTKGPTTEEGVCVDEYKREMTNADLADQTFSVPPGGDEVSVLDLVIETWVTCDGCSEEEAVFGSSGSFQRRTQDGVGGDGLDLDFVEIHMEEVVAGIFELVRIGALPAIFIPEKVYVKSRGPNGESGAVLLDVPILVNYREQTGYSVQFPGPSQAPSMSILPSSMPSDVPSLSMVPSEVPSDVPSVSPSAVPSDMPSVIPSDSPSSWPSVDDSVNHSERLAFKCTIRDPISAIPSMTPSMNPSEMPSTAYQGCFVEKISHSHPKMELLLGATGSVDSCITQCGNFGYIYAGLSTDTGTICYCGDSYDVADQVDDLECDNDYGGSCGAVDCGGLCGPVAAGFGRTSVYMAGEPPAEGNLTFQAGTSLSVKGCIALCGFNGYDYAALNNGSDCYCGDDINADPNPNECGIPCTYQTVAGCNEIDGSSSCTCGGAVSSSVYRTKGGLGCW</sequence>
<feature type="region of interest" description="Disordered" evidence="1">
    <location>
        <begin position="302"/>
        <end position="323"/>
    </location>
</feature>
<evidence type="ECO:0000313" key="4">
    <source>
        <dbReference type="Proteomes" id="UP001295423"/>
    </source>
</evidence>
<feature type="compositionally biased region" description="Basic residues" evidence="1">
    <location>
        <begin position="208"/>
        <end position="229"/>
    </location>
</feature>
<feature type="compositionally biased region" description="Acidic residues" evidence="1">
    <location>
        <begin position="302"/>
        <end position="311"/>
    </location>
</feature>
<dbReference type="PROSITE" id="PS51212">
    <property type="entry name" value="WSC"/>
    <property type="match status" value="1"/>
</dbReference>
<evidence type="ECO:0000259" key="2">
    <source>
        <dbReference type="PROSITE" id="PS51212"/>
    </source>
</evidence>
<dbReference type="Pfam" id="PF01822">
    <property type="entry name" value="WSC"/>
    <property type="match status" value="1"/>
</dbReference>
<feature type="compositionally biased region" description="Basic residues" evidence="1">
    <location>
        <begin position="109"/>
        <end position="125"/>
    </location>
</feature>
<proteinExistence type="predicted"/>
<organism evidence="3 4">
    <name type="scientific">Cylindrotheca closterium</name>
    <dbReference type="NCBI Taxonomy" id="2856"/>
    <lineage>
        <taxon>Eukaryota</taxon>
        <taxon>Sar</taxon>
        <taxon>Stramenopiles</taxon>
        <taxon>Ochrophyta</taxon>
        <taxon>Bacillariophyta</taxon>
        <taxon>Bacillariophyceae</taxon>
        <taxon>Bacillariophycidae</taxon>
        <taxon>Bacillariales</taxon>
        <taxon>Bacillariaceae</taxon>
        <taxon>Cylindrotheca</taxon>
    </lineage>
</organism>
<protein>
    <recommendedName>
        <fullName evidence="2">WSC domain-containing protein</fullName>
    </recommendedName>
</protein>
<accession>A0AAD2FMS5</accession>
<feature type="compositionally biased region" description="Gly residues" evidence="1">
    <location>
        <begin position="396"/>
        <end position="406"/>
    </location>
</feature>
<feature type="region of interest" description="Disordered" evidence="1">
    <location>
        <begin position="1073"/>
        <end position="1114"/>
    </location>
</feature>
<feature type="region of interest" description="Disordered" evidence="1">
    <location>
        <begin position="1"/>
        <end position="250"/>
    </location>
</feature>
<feature type="compositionally biased region" description="Acidic residues" evidence="1">
    <location>
        <begin position="1"/>
        <end position="10"/>
    </location>
</feature>
<dbReference type="InterPro" id="IPR002889">
    <property type="entry name" value="WSC_carb-bd"/>
</dbReference>
<dbReference type="Proteomes" id="UP001295423">
    <property type="component" value="Unassembled WGS sequence"/>
</dbReference>
<feature type="region of interest" description="Disordered" evidence="1">
    <location>
        <begin position="357"/>
        <end position="423"/>
    </location>
</feature>